<dbReference type="InterPro" id="IPR007539">
    <property type="entry name" value="DUF551"/>
</dbReference>
<accession>A0A5Y2UCT7</accession>
<dbReference type="InterPro" id="IPR007538">
    <property type="entry name" value="dATP/dGTP_dipphydrolase_MazZ"/>
</dbReference>
<reference evidence="3" key="1">
    <citation type="submission" date="2018-07" db="EMBL/GenBank/DDBJ databases">
        <authorList>
            <consortium name="PulseNet: The National Subtyping Network for Foodborne Disease Surveillance"/>
            <person name="Tarr C.L."/>
            <person name="Trees E."/>
            <person name="Katz L.S."/>
            <person name="Carleton-Romer H.A."/>
            <person name="Stroika S."/>
            <person name="Kucerova Z."/>
            <person name="Roache K.F."/>
            <person name="Sabol A.L."/>
            <person name="Besser J."/>
            <person name="Gerner-Smidt P."/>
        </authorList>
    </citation>
    <scope>NUCLEOTIDE SEQUENCE</scope>
    <source>
        <strain evidence="3">PNUSAS031571</strain>
    </source>
</reference>
<dbReference type="EMBL" id="AAIMKU010000018">
    <property type="protein sequence ID" value="ECF8221867.1"/>
    <property type="molecule type" value="Genomic_DNA"/>
</dbReference>
<protein>
    <submittedName>
        <fullName evidence="3">DUF550 domain-containing protein</fullName>
    </submittedName>
</protein>
<organism evidence="3">
    <name type="scientific">Salmonella enterica</name>
    <name type="common">Salmonella choleraesuis</name>
    <dbReference type="NCBI Taxonomy" id="28901"/>
    <lineage>
        <taxon>Bacteria</taxon>
        <taxon>Pseudomonadati</taxon>
        <taxon>Pseudomonadota</taxon>
        <taxon>Gammaproteobacteria</taxon>
        <taxon>Enterobacterales</taxon>
        <taxon>Enterobacteriaceae</taxon>
        <taxon>Salmonella</taxon>
    </lineage>
</organism>
<dbReference type="Pfam" id="PF04447">
    <property type="entry name" value="dATP-dGTP_PPHyd"/>
    <property type="match status" value="1"/>
</dbReference>
<feature type="domain" description="DUF551" evidence="2">
    <location>
        <begin position="300"/>
        <end position="365"/>
    </location>
</feature>
<evidence type="ECO:0000259" key="2">
    <source>
        <dbReference type="Pfam" id="PF04448"/>
    </source>
</evidence>
<dbReference type="Pfam" id="PF04448">
    <property type="entry name" value="DUF551"/>
    <property type="match status" value="1"/>
</dbReference>
<feature type="domain" description="dATP/dGTP diphosphohydrolase MazZ" evidence="1">
    <location>
        <begin position="101"/>
        <end position="195"/>
    </location>
</feature>
<evidence type="ECO:0000313" key="3">
    <source>
        <dbReference type="EMBL" id="ECF8221867.1"/>
    </source>
</evidence>
<proteinExistence type="predicted"/>
<evidence type="ECO:0000259" key="1">
    <source>
        <dbReference type="Pfam" id="PF04447"/>
    </source>
</evidence>
<gene>
    <name evidence="3" type="ORF">C3073_21310</name>
</gene>
<sequence>MTTITKEEVKAFIEQIESDLANGWEAQIFELKLARIALASLNATPIYQVQYGQQWRDVSKEVYGDHRDHGSSTRIVYAEPVSQPYKLPEEKGASLQLRNLIRKRHAEWSDSTFGNVGPVGPLKHLSKEALEAAAEPGDLSEWADMQFLLWDAQRRAGISDEQITQAMVEKLAVNKQREWPEPKDGEPRLHIKAQPAPVVPEEMPKGLAGQIVSLLAHNIGDKFLAQKIWNACRAALLQGSQPVSNCDELQVIGWLRSDYNSDDKRDPDAPLFMLGSNNPSETWGVKYMPLTGNSPVTPDGWISCSERMPDSKTGVLVAREFVRKGDWRMKWGTYIPGHPDAKDGWIIPGASWLPTHWMPLPAPPQH</sequence>
<dbReference type="AlphaFoldDB" id="A0A5Y2UCT7"/>
<name>A0A5Y2UCT7_SALER</name>
<comment type="caution">
    <text evidence="3">The sequence shown here is derived from an EMBL/GenBank/DDBJ whole genome shotgun (WGS) entry which is preliminary data.</text>
</comment>